<name>A0ABQ9I1T9_9NEOP</name>
<evidence type="ECO:0000313" key="2">
    <source>
        <dbReference type="Proteomes" id="UP001159363"/>
    </source>
</evidence>
<keyword evidence="2" id="KW-1185">Reference proteome</keyword>
<organism evidence="1 2">
    <name type="scientific">Dryococelus australis</name>
    <dbReference type="NCBI Taxonomy" id="614101"/>
    <lineage>
        <taxon>Eukaryota</taxon>
        <taxon>Metazoa</taxon>
        <taxon>Ecdysozoa</taxon>
        <taxon>Arthropoda</taxon>
        <taxon>Hexapoda</taxon>
        <taxon>Insecta</taxon>
        <taxon>Pterygota</taxon>
        <taxon>Neoptera</taxon>
        <taxon>Polyneoptera</taxon>
        <taxon>Phasmatodea</taxon>
        <taxon>Verophasmatodea</taxon>
        <taxon>Anareolatae</taxon>
        <taxon>Phasmatidae</taxon>
        <taxon>Eurycanthinae</taxon>
        <taxon>Dryococelus</taxon>
    </lineage>
</organism>
<dbReference type="EMBL" id="JARBHB010000003">
    <property type="protein sequence ID" value="KAJ8890584.1"/>
    <property type="molecule type" value="Genomic_DNA"/>
</dbReference>
<comment type="caution">
    <text evidence="1">The sequence shown here is derived from an EMBL/GenBank/DDBJ whole genome shotgun (WGS) entry which is preliminary data.</text>
</comment>
<sequence length="93" mass="10304">MNLSADKGTMEDRTWPGNLTFQALVLTQQLVAIYTHCFSHFLNMCISKACETPAIRNMMGIVGYVSVFLSASANRANALQRGIADSNLIETRY</sequence>
<protein>
    <submittedName>
        <fullName evidence="1">Uncharacterized protein</fullName>
    </submittedName>
</protein>
<reference evidence="1 2" key="1">
    <citation type="submission" date="2023-02" db="EMBL/GenBank/DDBJ databases">
        <title>LHISI_Scaffold_Assembly.</title>
        <authorList>
            <person name="Stuart O.P."/>
            <person name="Cleave R."/>
            <person name="Magrath M.J.L."/>
            <person name="Mikheyev A.S."/>
        </authorList>
    </citation>
    <scope>NUCLEOTIDE SEQUENCE [LARGE SCALE GENOMIC DNA]</scope>
    <source>
        <strain evidence="1">Daus_M_001</strain>
        <tissue evidence="1">Leg muscle</tissue>
    </source>
</reference>
<gene>
    <name evidence="1" type="ORF">PR048_010093</name>
</gene>
<evidence type="ECO:0000313" key="1">
    <source>
        <dbReference type="EMBL" id="KAJ8890584.1"/>
    </source>
</evidence>
<accession>A0ABQ9I1T9</accession>
<dbReference type="Proteomes" id="UP001159363">
    <property type="component" value="Chromosome 3"/>
</dbReference>
<proteinExistence type="predicted"/>